<name>A0A4U8S5R4_9HELI</name>
<protein>
    <submittedName>
        <fullName evidence="1">Uncharacterized protein</fullName>
    </submittedName>
</protein>
<evidence type="ECO:0000313" key="1">
    <source>
        <dbReference type="EMBL" id="TLD81204.1"/>
    </source>
</evidence>
<dbReference type="Proteomes" id="UP000029878">
    <property type="component" value="Unassembled WGS sequence"/>
</dbReference>
<reference evidence="1 2" key="1">
    <citation type="journal article" date="2014" name="Genome Announc.">
        <title>Draft genome sequences of eight enterohepatic helicobacter species isolated from both laboratory and wild rodents.</title>
        <authorList>
            <person name="Sheh A."/>
            <person name="Shen Z."/>
            <person name="Fox J.G."/>
        </authorList>
    </citation>
    <scope>NUCLEOTIDE SEQUENCE [LARGE SCALE GENOMIC DNA]</scope>
    <source>
        <strain evidence="1 2">ATCC 700114</strain>
    </source>
</reference>
<dbReference type="EMBL" id="JRPL02000026">
    <property type="protein sequence ID" value="TLD81204.1"/>
    <property type="molecule type" value="Genomic_DNA"/>
</dbReference>
<dbReference type="RefSeq" id="WP_104696423.1">
    <property type="nucleotide sequence ID" value="NZ_FZNG01000003.1"/>
</dbReference>
<gene>
    <name evidence="1" type="ORF">LS81_008860</name>
</gene>
<comment type="caution">
    <text evidence="1">The sequence shown here is derived from an EMBL/GenBank/DDBJ whole genome shotgun (WGS) entry which is preliminary data.</text>
</comment>
<organism evidence="1 2">
    <name type="scientific">Helicobacter trogontum</name>
    <dbReference type="NCBI Taxonomy" id="50960"/>
    <lineage>
        <taxon>Bacteria</taxon>
        <taxon>Pseudomonadati</taxon>
        <taxon>Campylobacterota</taxon>
        <taxon>Epsilonproteobacteria</taxon>
        <taxon>Campylobacterales</taxon>
        <taxon>Helicobacteraceae</taxon>
        <taxon>Helicobacter</taxon>
    </lineage>
</organism>
<sequence>MCFILEGCKKYNLYNQFFQDEDKEQIIDFYAGYCERIHQYNLYINYEYDISKDLVDLNHIFICFRINREYKMEYMENIIDDISLVIKNNKNKLLGN</sequence>
<evidence type="ECO:0000313" key="2">
    <source>
        <dbReference type="Proteomes" id="UP000029878"/>
    </source>
</evidence>
<accession>A0A4U8S5R4</accession>
<dbReference type="AlphaFoldDB" id="A0A4U8S5R4"/>
<proteinExistence type="predicted"/>